<evidence type="ECO:0000256" key="3">
    <source>
        <dbReference type="ARBA" id="ARBA00023015"/>
    </source>
</evidence>
<evidence type="ECO:0000313" key="8">
    <source>
        <dbReference type="Proteomes" id="UP000005242"/>
    </source>
</evidence>
<protein>
    <submittedName>
        <fullName evidence="7">SNF5-domain-containing protein</fullName>
    </submittedName>
</protein>
<keyword evidence="8" id="KW-1185">Reference proteome</keyword>
<gene>
    <name evidence="7" type="ORF">WALSEDRAFT_19348</name>
</gene>
<dbReference type="KEGG" id="wse:WALSEDRAFT_19348"/>
<sequence length="492" mass="56290">MDDNIDWPVIYQRIRTSFQDVLAEPIVNKLRKEQFNRASLYQLLKIAEHRNDDPTSLDYLHKWVKSESYDIIPPPKRGPGRPPKSAQLENDEEAVDIPYKHVWKTGDPVPLQNSHKPAEKVGGGQALYTTFPARIKQGITTLMQPVNNILNQQATQAMANSRRKGFVNYAERDPDEFEEEYDSDDDSGSRRRSSRRQTEGGSTGPSTPMPGGIRRGDQFSYVGSYLGDIPPGASIVSEFLDKDRMFKLQYASERELEGNAERTFLPVPIRIEIDHENWRLRDTFIWNANETVLRPATFAEGLCSDLKIPIRPYADQIANLMQQQIEEHQAVIEVDVRTKQVEEVDGQPEDQDIAMNLETDLRVILNLDIQFANFHLTDKVEWDLCSPMPPEVFAETLCLDLGLSGEAKAAIAHVIHEELIRHKKEAIESGLMGASTGQRSDLDHPLFNGKGPRKLEGVWRDWHEADEYIPRLEYYTAQDIEKRELEREKSTR</sequence>
<feature type="region of interest" description="Disordered" evidence="6">
    <location>
        <begin position="171"/>
        <end position="214"/>
    </location>
</feature>
<evidence type="ECO:0000256" key="6">
    <source>
        <dbReference type="SAM" id="MobiDB-lite"/>
    </source>
</evidence>
<dbReference type="Pfam" id="PF04855">
    <property type="entry name" value="SNF5"/>
    <property type="match status" value="1"/>
</dbReference>
<dbReference type="InParanoid" id="I4YAV0"/>
<dbReference type="InterPro" id="IPR006939">
    <property type="entry name" value="SNF5"/>
</dbReference>
<dbReference type="STRING" id="671144.I4YAV0"/>
<evidence type="ECO:0000256" key="5">
    <source>
        <dbReference type="ARBA" id="ARBA00023242"/>
    </source>
</evidence>
<dbReference type="FunCoup" id="I4YAV0">
    <property type="interactions" value="485"/>
</dbReference>
<dbReference type="GeneID" id="18470796"/>
<keyword evidence="3" id="KW-0805">Transcription regulation</keyword>
<proteinExistence type="inferred from homology"/>
<dbReference type="EMBL" id="JH668234">
    <property type="protein sequence ID" value="EIM21092.1"/>
    <property type="molecule type" value="Genomic_DNA"/>
</dbReference>
<evidence type="ECO:0000313" key="7">
    <source>
        <dbReference type="EMBL" id="EIM21092.1"/>
    </source>
</evidence>
<feature type="compositionally biased region" description="Acidic residues" evidence="6">
    <location>
        <begin position="173"/>
        <end position="186"/>
    </location>
</feature>
<dbReference type="AlphaFoldDB" id="I4YAV0"/>
<dbReference type="RefSeq" id="XP_006958738.1">
    <property type="nucleotide sequence ID" value="XM_006958676.1"/>
</dbReference>
<name>I4YAV0_WALMC</name>
<keyword evidence="5" id="KW-0539">Nucleus</keyword>
<dbReference type="OMA" id="VEVQGIW"/>
<dbReference type="Proteomes" id="UP000005242">
    <property type="component" value="Unassembled WGS sequence"/>
</dbReference>
<dbReference type="PANTHER" id="PTHR10019">
    <property type="entry name" value="SNF5"/>
    <property type="match status" value="1"/>
</dbReference>
<dbReference type="GO" id="GO:0000228">
    <property type="term" value="C:nuclear chromosome"/>
    <property type="evidence" value="ECO:0007669"/>
    <property type="project" value="InterPro"/>
</dbReference>
<evidence type="ECO:0000256" key="1">
    <source>
        <dbReference type="ARBA" id="ARBA00004123"/>
    </source>
</evidence>
<reference evidence="7 8" key="1">
    <citation type="journal article" date="2012" name="Fungal Genet. Biol.">
        <title>The genome of the xerotolerant mold Wallemia sebi reveals adaptations to osmotic stress and suggests cryptic sexual reproduction.</title>
        <authorList>
            <person name="Padamsee M."/>
            <person name="Kumar T.K.A."/>
            <person name="Riley R."/>
            <person name="Binder M."/>
            <person name="Boyd A."/>
            <person name="Calvo A.M."/>
            <person name="Furukawa K."/>
            <person name="Hesse C."/>
            <person name="Hohmann S."/>
            <person name="James T.Y."/>
            <person name="LaButti K."/>
            <person name="Lapidus A."/>
            <person name="Lindquist E."/>
            <person name="Lucas S."/>
            <person name="Miller K."/>
            <person name="Shantappa S."/>
            <person name="Grigoriev I.V."/>
            <person name="Hibbett D.S."/>
            <person name="McLaughlin D.J."/>
            <person name="Spatafora J.W."/>
            <person name="Aime M.C."/>
        </authorList>
    </citation>
    <scope>NUCLEOTIDE SEQUENCE [LARGE SCALE GENOMIC DNA]</scope>
    <source>
        <strain evidence="8">ATCC MYA-4683 / CBS 633.66</strain>
    </source>
</reference>
<dbReference type="eggNOG" id="KOG1649">
    <property type="taxonomic scope" value="Eukaryota"/>
</dbReference>
<dbReference type="HOGENOM" id="CLU_032229_0_0_1"/>
<evidence type="ECO:0000256" key="2">
    <source>
        <dbReference type="ARBA" id="ARBA00010239"/>
    </source>
</evidence>
<dbReference type="OrthoDB" id="10258327at2759"/>
<dbReference type="GO" id="GO:0006338">
    <property type="term" value="P:chromatin remodeling"/>
    <property type="evidence" value="ECO:0007669"/>
    <property type="project" value="InterPro"/>
</dbReference>
<accession>I4YAV0</accession>
<evidence type="ECO:0000256" key="4">
    <source>
        <dbReference type="ARBA" id="ARBA00023163"/>
    </source>
</evidence>
<comment type="subcellular location">
    <subcellularLocation>
        <location evidence="1">Nucleus</location>
    </subcellularLocation>
</comment>
<comment type="similarity">
    <text evidence="2">Belongs to the SNF5 family.</text>
</comment>
<organism evidence="7 8">
    <name type="scientific">Wallemia mellicola (strain ATCC MYA-4683 / CBS 633.66)</name>
    <name type="common">Wallemia sebi (CBS 633.66)</name>
    <dbReference type="NCBI Taxonomy" id="671144"/>
    <lineage>
        <taxon>Eukaryota</taxon>
        <taxon>Fungi</taxon>
        <taxon>Dikarya</taxon>
        <taxon>Basidiomycota</taxon>
        <taxon>Wallemiomycotina</taxon>
        <taxon>Wallemiomycetes</taxon>
        <taxon>Wallemiales</taxon>
        <taxon>Wallemiaceae</taxon>
        <taxon>Wallemia</taxon>
    </lineage>
</organism>
<keyword evidence="4" id="KW-0804">Transcription</keyword>